<dbReference type="SUPFAM" id="SSF51735">
    <property type="entry name" value="NAD(P)-binding Rossmann-fold domains"/>
    <property type="match status" value="1"/>
</dbReference>
<feature type="domain" description="D-isomer specific 2-hydroxyacid dehydrogenase NAD-binding" evidence="4">
    <location>
        <begin position="130"/>
        <end position="304"/>
    </location>
</feature>
<dbReference type="Proteomes" id="UP000799772">
    <property type="component" value="Unassembled WGS sequence"/>
</dbReference>
<dbReference type="InterPro" id="IPR036291">
    <property type="entry name" value="NAD(P)-bd_dom_sf"/>
</dbReference>
<dbReference type="CDD" id="cd12168">
    <property type="entry name" value="Mand_dh_like"/>
    <property type="match status" value="1"/>
</dbReference>
<dbReference type="PANTHER" id="PTHR10996:SF281">
    <property type="entry name" value="D-ISOMER SPECIFIC 2-HYDROXYACID DEHYDROGENASE NAD-BINDING DOMAIN-CONTAINING PROTEIN-RELATED"/>
    <property type="match status" value="1"/>
</dbReference>
<dbReference type="InterPro" id="IPR006140">
    <property type="entry name" value="D-isomer_DH_NAD-bd"/>
</dbReference>
<dbReference type="GO" id="GO:0016618">
    <property type="term" value="F:hydroxypyruvate reductase [NAD(P)H] activity"/>
    <property type="evidence" value="ECO:0007669"/>
    <property type="project" value="TreeGrafter"/>
</dbReference>
<sequence>MAKPILLHCGDDIKWNKELYKKIQDKFEIRRSYSMNRADFIKALKDKTFGDFVAIYRPFWPTGGEMGRWDSELIDILPKSCKIYASSAAGFDWVDVKRLAERGVIYCNAAAACTESVADAGIWHMIGTFRLTRWAEQAAESCDPKQFFDTHNGIALYTTDPLGKKLGIIGLGRIGYRIAQKAYLAFGMKILYNDIRQMSEDVEKSVEATYYEKLDEMLPQVDCLVVATPFGGDQVVTHDTFAKMKQGSRFVNIARGKLVNEDALIEALESGKLSSAGLDVFFDEPNMNKKLVGMRNVQITAHTAGASIDSHMGFETMGMENILGFFENGKPISPVNLQWLKKE</sequence>
<dbReference type="PROSITE" id="PS00671">
    <property type="entry name" value="D_2_HYDROXYACID_DH_3"/>
    <property type="match status" value="1"/>
</dbReference>
<dbReference type="Pfam" id="PF02826">
    <property type="entry name" value="2-Hacid_dh_C"/>
    <property type="match status" value="1"/>
</dbReference>
<evidence type="ECO:0000256" key="2">
    <source>
        <dbReference type="RuleBase" id="RU003719"/>
    </source>
</evidence>
<dbReference type="GO" id="GO:0030267">
    <property type="term" value="F:glyoxylate reductase (NADPH) activity"/>
    <property type="evidence" value="ECO:0007669"/>
    <property type="project" value="TreeGrafter"/>
</dbReference>
<dbReference type="InterPro" id="IPR050223">
    <property type="entry name" value="D-isomer_2-hydroxyacid_DH"/>
</dbReference>
<dbReference type="SUPFAM" id="SSF52283">
    <property type="entry name" value="Formate/glycerate dehydrogenase catalytic domain-like"/>
    <property type="match status" value="1"/>
</dbReference>
<dbReference type="OrthoDB" id="9991913at2759"/>
<name>A0A9P4I9Z4_9PEZI</name>
<evidence type="ECO:0000313" key="5">
    <source>
        <dbReference type="EMBL" id="KAF2095430.1"/>
    </source>
</evidence>
<evidence type="ECO:0000259" key="3">
    <source>
        <dbReference type="Pfam" id="PF00389"/>
    </source>
</evidence>
<keyword evidence="1 2" id="KW-0560">Oxidoreductase</keyword>
<dbReference type="GO" id="GO:0051287">
    <property type="term" value="F:NAD binding"/>
    <property type="evidence" value="ECO:0007669"/>
    <property type="project" value="InterPro"/>
</dbReference>
<dbReference type="Pfam" id="PF00389">
    <property type="entry name" value="2-Hacid_dh"/>
    <property type="match status" value="1"/>
</dbReference>
<proteinExistence type="inferred from homology"/>
<comment type="caution">
    <text evidence="5">The sequence shown here is derived from an EMBL/GenBank/DDBJ whole genome shotgun (WGS) entry which is preliminary data.</text>
</comment>
<evidence type="ECO:0000313" key="6">
    <source>
        <dbReference type="Proteomes" id="UP000799772"/>
    </source>
</evidence>
<dbReference type="GO" id="GO:0005829">
    <property type="term" value="C:cytosol"/>
    <property type="evidence" value="ECO:0007669"/>
    <property type="project" value="TreeGrafter"/>
</dbReference>
<accession>A0A9P4I9Z4</accession>
<gene>
    <name evidence="5" type="ORF">NA57DRAFT_44530</name>
</gene>
<feature type="domain" description="D-isomer specific 2-hydroxyacid dehydrogenase catalytic" evidence="3">
    <location>
        <begin position="68"/>
        <end position="336"/>
    </location>
</feature>
<dbReference type="InterPro" id="IPR029753">
    <property type="entry name" value="D-isomer_DH_CS"/>
</dbReference>
<evidence type="ECO:0000259" key="4">
    <source>
        <dbReference type="Pfam" id="PF02826"/>
    </source>
</evidence>
<dbReference type="Gene3D" id="3.40.50.720">
    <property type="entry name" value="NAD(P)-binding Rossmann-like Domain"/>
    <property type="match status" value="2"/>
</dbReference>
<dbReference type="PANTHER" id="PTHR10996">
    <property type="entry name" value="2-HYDROXYACID DEHYDROGENASE-RELATED"/>
    <property type="match status" value="1"/>
</dbReference>
<dbReference type="InterPro" id="IPR006139">
    <property type="entry name" value="D-isomer_2_OHA_DH_cat_dom"/>
</dbReference>
<reference evidence="5" key="1">
    <citation type="journal article" date="2020" name="Stud. Mycol.">
        <title>101 Dothideomycetes genomes: a test case for predicting lifestyles and emergence of pathogens.</title>
        <authorList>
            <person name="Haridas S."/>
            <person name="Albert R."/>
            <person name="Binder M."/>
            <person name="Bloem J."/>
            <person name="Labutti K."/>
            <person name="Salamov A."/>
            <person name="Andreopoulos B."/>
            <person name="Baker S."/>
            <person name="Barry K."/>
            <person name="Bills G."/>
            <person name="Bluhm B."/>
            <person name="Cannon C."/>
            <person name="Castanera R."/>
            <person name="Culley D."/>
            <person name="Daum C."/>
            <person name="Ezra D."/>
            <person name="Gonzalez J."/>
            <person name="Henrissat B."/>
            <person name="Kuo A."/>
            <person name="Liang C."/>
            <person name="Lipzen A."/>
            <person name="Lutzoni F."/>
            <person name="Magnuson J."/>
            <person name="Mondo S."/>
            <person name="Nolan M."/>
            <person name="Ohm R."/>
            <person name="Pangilinan J."/>
            <person name="Park H.-J."/>
            <person name="Ramirez L."/>
            <person name="Alfaro M."/>
            <person name="Sun H."/>
            <person name="Tritt A."/>
            <person name="Yoshinaga Y."/>
            <person name="Zwiers L.-H."/>
            <person name="Turgeon B."/>
            <person name="Goodwin S."/>
            <person name="Spatafora J."/>
            <person name="Crous P."/>
            <person name="Grigoriev I."/>
        </authorList>
    </citation>
    <scope>NUCLEOTIDE SEQUENCE</scope>
    <source>
        <strain evidence="5">CBS 133067</strain>
    </source>
</reference>
<evidence type="ECO:0000256" key="1">
    <source>
        <dbReference type="ARBA" id="ARBA00023002"/>
    </source>
</evidence>
<protein>
    <submittedName>
        <fullName evidence="5">Uncharacterized protein</fullName>
    </submittedName>
</protein>
<comment type="similarity">
    <text evidence="2">Belongs to the D-isomer specific 2-hydroxyacid dehydrogenase family.</text>
</comment>
<organism evidence="5 6">
    <name type="scientific">Rhizodiscina lignyota</name>
    <dbReference type="NCBI Taxonomy" id="1504668"/>
    <lineage>
        <taxon>Eukaryota</taxon>
        <taxon>Fungi</taxon>
        <taxon>Dikarya</taxon>
        <taxon>Ascomycota</taxon>
        <taxon>Pezizomycotina</taxon>
        <taxon>Dothideomycetes</taxon>
        <taxon>Pleosporomycetidae</taxon>
        <taxon>Aulographales</taxon>
        <taxon>Rhizodiscinaceae</taxon>
        <taxon>Rhizodiscina</taxon>
    </lineage>
</organism>
<dbReference type="EMBL" id="ML978131">
    <property type="protein sequence ID" value="KAF2095430.1"/>
    <property type="molecule type" value="Genomic_DNA"/>
</dbReference>
<dbReference type="AlphaFoldDB" id="A0A9P4I9Z4"/>
<keyword evidence="6" id="KW-1185">Reference proteome</keyword>